<comment type="caution">
    <text evidence="1">The sequence shown here is derived from an EMBL/GenBank/DDBJ whole genome shotgun (WGS) entry which is preliminary data.</text>
</comment>
<keyword evidence="2" id="KW-1185">Reference proteome</keyword>
<dbReference type="Proteomes" id="UP000321577">
    <property type="component" value="Unassembled WGS sequence"/>
</dbReference>
<name>A0A512MCQ5_9BACT</name>
<organism evidence="1 2">
    <name type="scientific">Brevifollis gellanilyticus</name>
    <dbReference type="NCBI Taxonomy" id="748831"/>
    <lineage>
        <taxon>Bacteria</taxon>
        <taxon>Pseudomonadati</taxon>
        <taxon>Verrucomicrobiota</taxon>
        <taxon>Verrucomicrobiia</taxon>
        <taxon>Verrucomicrobiales</taxon>
        <taxon>Verrucomicrobiaceae</taxon>
    </lineage>
</organism>
<reference evidence="1 2" key="1">
    <citation type="submission" date="2019-07" db="EMBL/GenBank/DDBJ databases">
        <title>Whole genome shotgun sequence of Brevifollis gellanilyticus NBRC 108608.</title>
        <authorList>
            <person name="Hosoyama A."/>
            <person name="Uohara A."/>
            <person name="Ohji S."/>
            <person name="Ichikawa N."/>
        </authorList>
    </citation>
    <scope>NUCLEOTIDE SEQUENCE [LARGE SCALE GENOMIC DNA]</scope>
    <source>
        <strain evidence="1 2">NBRC 108608</strain>
    </source>
</reference>
<proteinExistence type="predicted"/>
<gene>
    <name evidence="1" type="ORF">BGE01nite_34320</name>
</gene>
<dbReference type="EMBL" id="BKAG01000026">
    <property type="protein sequence ID" value="GEP44141.1"/>
    <property type="molecule type" value="Genomic_DNA"/>
</dbReference>
<dbReference type="AlphaFoldDB" id="A0A512MCQ5"/>
<evidence type="ECO:0000313" key="2">
    <source>
        <dbReference type="Proteomes" id="UP000321577"/>
    </source>
</evidence>
<protein>
    <submittedName>
        <fullName evidence="1">Uncharacterized protein</fullName>
    </submittedName>
</protein>
<evidence type="ECO:0000313" key="1">
    <source>
        <dbReference type="EMBL" id="GEP44141.1"/>
    </source>
</evidence>
<accession>A0A512MCQ5</accession>
<sequence length="297" mass="33815">MPLHMPRHPNNDTYDTMPNTGISADYFYAEDGQHPAQTFNEELIVRVPTIDDPNDYVYDDSTLAVESSFTPKGGFSLDVNLGEVMSRAPWFIVRRVSFPEVLLQDAVPDSPDCLFVPEFRKYLAGLQQLNTNAHDWWKRDGWTDHGSSKRYHFYTEVLKLTPKLNSNDNTFKLTQVALTVRASRVILGEWRNLRASMPPNLNTRYVYGNIRANRSRLHDTQYARYDVSVQVENGVNAPAKSQTYFDNIWPADTTADMSGNIQPATFNDPKNLSLTPWLSNTPPLTLRITVDQAPVEV</sequence>